<evidence type="ECO:0000313" key="2">
    <source>
        <dbReference type="Proteomes" id="UP000261174"/>
    </source>
</evidence>
<proteinExistence type="predicted"/>
<gene>
    <name evidence="1" type="ORF">DXN04_26180</name>
</gene>
<reference evidence="1 2" key="1">
    <citation type="submission" date="2018-08" db="EMBL/GenBank/DDBJ databases">
        <title>Chitinophaga sp. K20C18050901, a novel bacterium isolated from forest soil.</title>
        <authorList>
            <person name="Wang C."/>
        </authorList>
    </citation>
    <scope>NUCLEOTIDE SEQUENCE [LARGE SCALE GENOMIC DNA]</scope>
    <source>
        <strain evidence="1 2">K20C18050901</strain>
    </source>
</reference>
<protein>
    <recommendedName>
        <fullName evidence="3">Oxidase</fullName>
    </recommendedName>
</protein>
<dbReference type="OrthoDB" id="799440at2"/>
<accession>A0A3E1NWG8</accession>
<dbReference type="Proteomes" id="UP000261174">
    <property type="component" value="Unassembled WGS sequence"/>
</dbReference>
<organism evidence="1 2">
    <name type="scientific">Chitinophaga silvisoli</name>
    <dbReference type="NCBI Taxonomy" id="2291814"/>
    <lineage>
        <taxon>Bacteria</taxon>
        <taxon>Pseudomonadati</taxon>
        <taxon>Bacteroidota</taxon>
        <taxon>Chitinophagia</taxon>
        <taxon>Chitinophagales</taxon>
        <taxon>Chitinophagaceae</taxon>
        <taxon>Chitinophaga</taxon>
    </lineage>
</organism>
<sequence length="97" mass="10901">MKDILFNTDLDLDIRNNDFVIGFSDLQHQQVLLMNNRATFKESPGVGVDAFGFLQDNDYHSLLAEIRAQFIADGMSVKKITLTDSGQLNIDATYEDS</sequence>
<name>A0A3E1NWG8_9BACT</name>
<evidence type="ECO:0000313" key="1">
    <source>
        <dbReference type="EMBL" id="RFM32265.1"/>
    </source>
</evidence>
<comment type="caution">
    <text evidence="1">The sequence shown here is derived from an EMBL/GenBank/DDBJ whole genome shotgun (WGS) entry which is preliminary data.</text>
</comment>
<keyword evidence="2" id="KW-1185">Reference proteome</keyword>
<evidence type="ECO:0008006" key="3">
    <source>
        <dbReference type="Google" id="ProtNLM"/>
    </source>
</evidence>
<dbReference type="AlphaFoldDB" id="A0A3E1NWG8"/>
<dbReference type="RefSeq" id="WP_116856351.1">
    <property type="nucleotide sequence ID" value="NZ_QTJV01000010.1"/>
</dbReference>
<dbReference type="EMBL" id="QTJV01000010">
    <property type="protein sequence ID" value="RFM32265.1"/>
    <property type="molecule type" value="Genomic_DNA"/>
</dbReference>